<dbReference type="Proteomes" id="UP000000845">
    <property type="component" value="Plasmid pSTERM01"/>
</dbReference>
<dbReference type="InterPro" id="IPR035093">
    <property type="entry name" value="RelE/ParE_toxin_dom_sf"/>
</dbReference>
<evidence type="ECO:0008006" key="3">
    <source>
        <dbReference type="Google" id="ProtNLM"/>
    </source>
</evidence>
<accession>D1AS09</accession>
<evidence type="ECO:0000313" key="1">
    <source>
        <dbReference type="EMBL" id="ACZ10996.1"/>
    </source>
</evidence>
<name>D1AS09_SEBTE</name>
<evidence type="ECO:0000313" key="2">
    <source>
        <dbReference type="Proteomes" id="UP000000845"/>
    </source>
</evidence>
<reference evidence="1 2" key="1">
    <citation type="journal article" date="2010" name="Stand. Genomic Sci.">
        <title>Complete genome sequence of Sebaldella termitidis type strain (NCTC 11300).</title>
        <authorList>
            <person name="Harmon-Smith M."/>
            <person name="Celia L."/>
            <person name="Chertkov O."/>
            <person name="Lapidus A."/>
            <person name="Copeland A."/>
            <person name="Glavina Del Rio T."/>
            <person name="Nolan M."/>
            <person name="Lucas S."/>
            <person name="Tice H."/>
            <person name="Cheng J.F."/>
            <person name="Han C."/>
            <person name="Detter J.C."/>
            <person name="Bruce D."/>
            <person name="Goodwin L."/>
            <person name="Pitluck S."/>
            <person name="Pati A."/>
            <person name="Liolios K."/>
            <person name="Ivanova N."/>
            <person name="Mavromatis K."/>
            <person name="Mikhailova N."/>
            <person name="Chen A."/>
            <person name="Palaniappan K."/>
            <person name="Land M."/>
            <person name="Hauser L."/>
            <person name="Chang Y.J."/>
            <person name="Jeffries C.D."/>
            <person name="Brettin T."/>
            <person name="Goker M."/>
            <person name="Beck B."/>
            <person name="Bristow J."/>
            <person name="Eisen J.A."/>
            <person name="Markowitz V."/>
            <person name="Hugenholtz P."/>
            <person name="Kyrpides N.C."/>
            <person name="Klenk H.P."/>
            <person name="Chen F."/>
        </authorList>
    </citation>
    <scope>NUCLEOTIDE SEQUENCE [LARGE SCALE GENOMIC DNA]</scope>
    <source>
        <strain evidence="2">ATCC 33386 / NCTC 11300</strain>
        <plasmid evidence="2">Plasmid pSTERM01</plasmid>
    </source>
</reference>
<geneLocation type="plasmid" evidence="1 2">
    <name>pSTERM01</name>
</geneLocation>
<gene>
    <name evidence="1" type="ORF">Sterm_4164</name>
</gene>
<keyword evidence="2" id="KW-1185">Reference proteome</keyword>
<dbReference type="EMBL" id="CP001740">
    <property type="protein sequence ID" value="ACZ10996.1"/>
    <property type="molecule type" value="Genomic_DNA"/>
</dbReference>
<proteinExistence type="predicted"/>
<keyword evidence="1" id="KW-0614">Plasmid</keyword>
<sequence>MKKSYKVIYSKQVKGIFSEEKFLALNFFKAFDEITKDFTNISYHNIKYIRDNYYVLKINNYNALFQVLKNKNLVFVIGLKESKN</sequence>
<dbReference type="AlphaFoldDB" id="D1AS09"/>
<organism evidence="1 2">
    <name type="scientific">Sebaldella termitidis (strain ATCC 33386 / NCTC 11300)</name>
    <dbReference type="NCBI Taxonomy" id="526218"/>
    <lineage>
        <taxon>Bacteria</taxon>
        <taxon>Fusobacteriati</taxon>
        <taxon>Fusobacteriota</taxon>
        <taxon>Fusobacteriia</taxon>
        <taxon>Fusobacteriales</taxon>
        <taxon>Leptotrichiaceae</taxon>
        <taxon>Sebaldella</taxon>
    </lineage>
</organism>
<dbReference type="RefSeq" id="WP_012863571.1">
    <property type="nucleotide sequence ID" value="NC_013518.1"/>
</dbReference>
<dbReference type="KEGG" id="str:Sterm_4164"/>
<dbReference type="SUPFAM" id="SSF143011">
    <property type="entry name" value="RelE-like"/>
    <property type="match status" value="1"/>
</dbReference>
<protein>
    <recommendedName>
        <fullName evidence="3">Plasmid stabilization system</fullName>
    </recommendedName>
</protein>
<dbReference type="HOGENOM" id="CLU_155761_6_0_0"/>